<sequence length="441" mass="50637">MEHNFRGDSLRLDCFLRVVRNFPQRPARGRRPTRQTNQNTDKTQPIISSLIRMEEAPVFHSKEPEIVQSGKARFSLLLEKNHEKDEAGPMFTAEKRSTSFLPDQEGNADFDDNTEEMLQKIKRKRRLPVNQLAIVRTTTLQVVEQAEEHPDICRQVPDTDPIEDSQTIITKPAALTPSASRQISVVRPEQGLMASKHPWRPAVLTKKIHMPRKKGGRPDKWLTPKIHFDGFEGAELSIPDRAFRPQHPRVEKLRVKTKAKSRTELRDKSRSTQRMQSKAKPDTWNWELPLAVGDLPLPSDYLNTTEHPHPKVLEVRALSFRSNEDYTCVGKSRLNELFQMSEEPIADNTTVEERMFGDLPQIIYEDATSMFNKQIPKTDQYRQMEILQADETTTYTPTKDLVVDLKLQSITAPKICHSDSESEDAGDEMDYSPSECDWDAV</sequence>
<feature type="compositionally biased region" description="Polar residues" evidence="1">
    <location>
        <begin position="34"/>
        <end position="43"/>
    </location>
</feature>
<feature type="compositionally biased region" description="Acidic residues" evidence="1">
    <location>
        <begin position="421"/>
        <end position="441"/>
    </location>
</feature>
<accession>A0A9P4MWN3</accession>
<feature type="region of interest" description="Disordered" evidence="1">
    <location>
        <begin position="24"/>
        <end position="43"/>
    </location>
</feature>
<organism evidence="2 3">
    <name type="scientific">Delitschia confertaspora ATCC 74209</name>
    <dbReference type="NCBI Taxonomy" id="1513339"/>
    <lineage>
        <taxon>Eukaryota</taxon>
        <taxon>Fungi</taxon>
        <taxon>Dikarya</taxon>
        <taxon>Ascomycota</taxon>
        <taxon>Pezizomycotina</taxon>
        <taxon>Dothideomycetes</taxon>
        <taxon>Pleosporomycetidae</taxon>
        <taxon>Pleosporales</taxon>
        <taxon>Delitschiaceae</taxon>
        <taxon>Delitschia</taxon>
    </lineage>
</organism>
<dbReference type="OrthoDB" id="3794585at2759"/>
<protein>
    <submittedName>
        <fullName evidence="2">Uncharacterized protein</fullName>
    </submittedName>
</protein>
<dbReference type="Proteomes" id="UP000799536">
    <property type="component" value="Unassembled WGS sequence"/>
</dbReference>
<dbReference type="AlphaFoldDB" id="A0A9P4MWN3"/>
<evidence type="ECO:0000313" key="2">
    <source>
        <dbReference type="EMBL" id="KAF2199130.1"/>
    </source>
</evidence>
<proteinExistence type="predicted"/>
<feature type="compositionally biased region" description="Basic and acidic residues" evidence="1">
    <location>
        <begin position="261"/>
        <end position="270"/>
    </location>
</feature>
<dbReference type="EMBL" id="ML994095">
    <property type="protein sequence ID" value="KAF2199130.1"/>
    <property type="molecule type" value="Genomic_DNA"/>
</dbReference>
<feature type="region of interest" description="Disordered" evidence="1">
    <location>
        <begin position="417"/>
        <end position="441"/>
    </location>
</feature>
<evidence type="ECO:0000313" key="3">
    <source>
        <dbReference type="Proteomes" id="UP000799536"/>
    </source>
</evidence>
<feature type="region of interest" description="Disordered" evidence="1">
    <location>
        <begin position="256"/>
        <end position="280"/>
    </location>
</feature>
<evidence type="ECO:0000256" key="1">
    <source>
        <dbReference type="SAM" id="MobiDB-lite"/>
    </source>
</evidence>
<gene>
    <name evidence="2" type="ORF">GQ43DRAFT_442766</name>
</gene>
<comment type="caution">
    <text evidence="2">The sequence shown here is derived from an EMBL/GenBank/DDBJ whole genome shotgun (WGS) entry which is preliminary data.</text>
</comment>
<reference evidence="2" key="1">
    <citation type="journal article" date="2020" name="Stud. Mycol.">
        <title>101 Dothideomycetes genomes: a test case for predicting lifestyles and emergence of pathogens.</title>
        <authorList>
            <person name="Haridas S."/>
            <person name="Albert R."/>
            <person name="Binder M."/>
            <person name="Bloem J."/>
            <person name="Labutti K."/>
            <person name="Salamov A."/>
            <person name="Andreopoulos B."/>
            <person name="Baker S."/>
            <person name="Barry K."/>
            <person name="Bills G."/>
            <person name="Bluhm B."/>
            <person name="Cannon C."/>
            <person name="Castanera R."/>
            <person name="Culley D."/>
            <person name="Daum C."/>
            <person name="Ezra D."/>
            <person name="Gonzalez J."/>
            <person name="Henrissat B."/>
            <person name="Kuo A."/>
            <person name="Liang C."/>
            <person name="Lipzen A."/>
            <person name="Lutzoni F."/>
            <person name="Magnuson J."/>
            <person name="Mondo S."/>
            <person name="Nolan M."/>
            <person name="Ohm R."/>
            <person name="Pangilinan J."/>
            <person name="Park H.-J."/>
            <person name="Ramirez L."/>
            <person name="Alfaro M."/>
            <person name="Sun H."/>
            <person name="Tritt A."/>
            <person name="Yoshinaga Y."/>
            <person name="Zwiers L.-H."/>
            <person name="Turgeon B."/>
            <person name="Goodwin S."/>
            <person name="Spatafora J."/>
            <person name="Crous P."/>
            <person name="Grigoriev I."/>
        </authorList>
    </citation>
    <scope>NUCLEOTIDE SEQUENCE</scope>
    <source>
        <strain evidence="2">ATCC 74209</strain>
    </source>
</reference>
<name>A0A9P4MWN3_9PLEO</name>
<keyword evidence="3" id="KW-1185">Reference proteome</keyword>